<dbReference type="Gene3D" id="1.50.10.20">
    <property type="match status" value="1"/>
</dbReference>
<organism evidence="11 12">
    <name type="scientific">Stachybotrys elegans</name>
    <dbReference type="NCBI Taxonomy" id="80388"/>
    <lineage>
        <taxon>Eukaryota</taxon>
        <taxon>Fungi</taxon>
        <taxon>Dikarya</taxon>
        <taxon>Ascomycota</taxon>
        <taxon>Pezizomycotina</taxon>
        <taxon>Sordariomycetes</taxon>
        <taxon>Hypocreomycetidae</taxon>
        <taxon>Hypocreales</taxon>
        <taxon>Stachybotryaceae</taxon>
        <taxon>Stachybotrys</taxon>
    </lineage>
</organism>
<evidence type="ECO:0000256" key="4">
    <source>
        <dbReference type="ARBA" id="ARBA00022729"/>
    </source>
</evidence>
<dbReference type="GO" id="GO:0016052">
    <property type="term" value="P:carbohydrate catabolic process"/>
    <property type="evidence" value="ECO:0007669"/>
    <property type="project" value="InterPro"/>
</dbReference>
<accession>A0A8K0SQ22</accession>
<dbReference type="Proteomes" id="UP000813444">
    <property type="component" value="Unassembled WGS sequence"/>
</dbReference>
<comment type="similarity">
    <text evidence="2 8">Belongs to the glycosyl hydrolase 76 family.</text>
</comment>
<evidence type="ECO:0000256" key="2">
    <source>
        <dbReference type="ARBA" id="ARBA00009699"/>
    </source>
</evidence>
<reference evidence="11" key="1">
    <citation type="journal article" date="2021" name="Nat. Commun.">
        <title>Genetic determinants of endophytism in the Arabidopsis root mycobiome.</title>
        <authorList>
            <person name="Mesny F."/>
            <person name="Miyauchi S."/>
            <person name="Thiergart T."/>
            <person name="Pickel B."/>
            <person name="Atanasova L."/>
            <person name="Karlsson M."/>
            <person name="Huettel B."/>
            <person name="Barry K.W."/>
            <person name="Haridas S."/>
            <person name="Chen C."/>
            <person name="Bauer D."/>
            <person name="Andreopoulos W."/>
            <person name="Pangilinan J."/>
            <person name="LaButti K."/>
            <person name="Riley R."/>
            <person name="Lipzen A."/>
            <person name="Clum A."/>
            <person name="Drula E."/>
            <person name="Henrissat B."/>
            <person name="Kohler A."/>
            <person name="Grigoriev I.V."/>
            <person name="Martin F.M."/>
            <person name="Hacquard S."/>
        </authorList>
    </citation>
    <scope>NUCLEOTIDE SEQUENCE</scope>
    <source>
        <strain evidence="11">MPI-CAGE-CH-0235</strain>
    </source>
</reference>
<evidence type="ECO:0000256" key="1">
    <source>
        <dbReference type="ARBA" id="ARBA00001452"/>
    </source>
</evidence>
<dbReference type="InterPro" id="IPR005198">
    <property type="entry name" value="Glyco_hydro_76"/>
</dbReference>
<keyword evidence="12" id="KW-1185">Reference proteome</keyword>
<evidence type="ECO:0000256" key="7">
    <source>
        <dbReference type="ARBA" id="ARBA00023295"/>
    </source>
</evidence>
<evidence type="ECO:0000313" key="11">
    <source>
        <dbReference type="EMBL" id="KAH7318469.1"/>
    </source>
</evidence>
<dbReference type="GO" id="GO:0009272">
    <property type="term" value="P:fungal-type cell wall biogenesis"/>
    <property type="evidence" value="ECO:0007669"/>
    <property type="project" value="TreeGrafter"/>
</dbReference>
<feature type="chain" id="PRO_5035434079" description="Mannan endo-1,6-alpha-mannosidase" evidence="10">
    <location>
        <begin position="22"/>
        <end position="437"/>
    </location>
</feature>
<evidence type="ECO:0000256" key="5">
    <source>
        <dbReference type="ARBA" id="ARBA00022801"/>
    </source>
</evidence>
<dbReference type="InterPro" id="IPR014480">
    <property type="entry name" value="Mannan-1_6-alpha_mannosidase"/>
</dbReference>
<evidence type="ECO:0000256" key="10">
    <source>
        <dbReference type="SAM" id="SignalP"/>
    </source>
</evidence>
<dbReference type="PIRSF" id="PIRSF016302">
    <property type="entry name" value="Man_a_manosd"/>
    <property type="match status" value="1"/>
</dbReference>
<evidence type="ECO:0000256" key="9">
    <source>
        <dbReference type="SAM" id="MobiDB-lite"/>
    </source>
</evidence>
<dbReference type="Pfam" id="PF03663">
    <property type="entry name" value="Glyco_hydro_76"/>
    <property type="match status" value="1"/>
</dbReference>
<dbReference type="EMBL" id="JAGPNK010000007">
    <property type="protein sequence ID" value="KAH7318469.1"/>
    <property type="molecule type" value="Genomic_DNA"/>
</dbReference>
<keyword evidence="5 8" id="KW-0378">Hydrolase</keyword>
<dbReference type="PANTHER" id="PTHR12145:SF41">
    <property type="entry name" value="MANNAN ENDO-1,6-ALPHA-MANNOSIDASE"/>
    <property type="match status" value="1"/>
</dbReference>
<comment type="caution">
    <text evidence="11">The sequence shown here is derived from an EMBL/GenBank/DDBJ whole genome shotgun (WGS) entry which is preliminary data.</text>
</comment>
<gene>
    <name evidence="11" type="ORF">B0I35DRAFT_451313</name>
</gene>
<dbReference type="GO" id="GO:0008496">
    <property type="term" value="F:mannan endo-1,6-alpha-mannosidase activity"/>
    <property type="evidence" value="ECO:0007669"/>
    <property type="project" value="UniProtKB-UniRule"/>
</dbReference>
<protein>
    <recommendedName>
        <fullName evidence="3 8">Mannan endo-1,6-alpha-mannosidase</fullName>
        <ecNumber evidence="3 8">3.2.1.101</ecNumber>
    </recommendedName>
</protein>
<sequence length="437" mass="48189">MKWLSTATVVALSLFGNVAHGIELDLESSASVKEAAGTIAFGLMRFYTGNNTGDTPGNLPDPYFWWEAGAMFGTMVDYWAITGDDSYNDVILQALVHNAGENSDYNPANHSLSMGNDDQGFWAMAAMSAAENRFPNPPRTKFKTCGGGLRWQVFHTNKGFDYKNSISNGCLFNVAARLARYTGNNTYLNWAERVWEWEDERGLISDSFEIRDGTHISNITNECESVDQNQWSYNAGIFLYGAAVMYNVTEDQVWRDRIDGVLANIQRRFFQDGIMFEQICEPFANCNIDQRSFKGYLTRWMAWTTRVAPYTYDTIHPLLLADAEAAASICTGTSPEFRGHPGTGCGMRWTTPGVHDGLYGVGEQMNALSAVMYTLMDDVDPPATLSSGATSPDDPTGGTQDVSFELPDITTGDRVGAGILTVLYMASCLGFTSFLVL</sequence>
<dbReference type="SUPFAM" id="SSF48208">
    <property type="entry name" value="Six-hairpin glycosidases"/>
    <property type="match status" value="1"/>
</dbReference>
<feature type="signal peptide" evidence="10">
    <location>
        <begin position="1"/>
        <end position="21"/>
    </location>
</feature>
<proteinExistence type="inferred from homology"/>
<evidence type="ECO:0000256" key="3">
    <source>
        <dbReference type="ARBA" id="ARBA00012350"/>
    </source>
</evidence>
<keyword evidence="4 10" id="KW-0732">Signal</keyword>
<evidence type="ECO:0000256" key="6">
    <source>
        <dbReference type="ARBA" id="ARBA00023180"/>
    </source>
</evidence>
<evidence type="ECO:0000256" key="8">
    <source>
        <dbReference type="PIRNR" id="PIRNR016302"/>
    </source>
</evidence>
<dbReference type="InterPro" id="IPR008928">
    <property type="entry name" value="6-hairpin_glycosidase_sf"/>
</dbReference>
<keyword evidence="7 8" id="KW-0326">Glycosidase</keyword>
<dbReference type="AlphaFoldDB" id="A0A8K0SQ22"/>
<name>A0A8K0SQ22_9HYPO</name>
<dbReference type="PANTHER" id="PTHR12145">
    <property type="entry name" value="MANNAN ENDO-1,6-ALPHA-MANNOSIDASE DCW1"/>
    <property type="match status" value="1"/>
</dbReference>
<feature type="region of interest" description="Disordered" evidence="9">
    <location>
        <begin position="383"/>
        <end position="405"/>
    </location>
</feature>
<evidence type="ECO:0000313" key="12">
    <source>
        <dbReference type="Proteomes" id="UP000813444"/>
    </source>
</evidence>
<dbReference type="OrthoDB" id="4187847at2759"/>
<dbReference type="EC" id="3.2.1.101" evidence="3 8"/>
<keyword evidence="6" id="KW-0325">Glycoprotein</keyword>
<comment type="catalytic activity">
    <reaction evidence="1 8">
        <text>Random hydrolysis of (1-&gt;6)-alpha-D-mannosidic linkages in unbranched (1-&gt;6)-mannans.</text>
        <dbReference type="EC" id="3.2.1.101"/>
    </reaction>
</comment>